<dbReference type="InterPro" id="IPR021202">
    <property type="entry name" value="Rv3654c-like"/>
</dbReference>
<evidence type="ECO:0000313" key="4">
    <source>
        <dbReference type="Proteomes" id="UP001165136"/>
    </source>
</evidence>
<dbReference type="Proteomes" id="UP001165136">
    <property type="component" value="Unassembled WGS sequence"/>
</dbReference>
<dbReference type="RefSeq" id="WP_285488492.1">
    <property type="nucleotide sequence ID" value="NZ_BSTI01000012.1"/>
</dbReference>
<dbReference type="InterPro" id="IPR028087">
    <property type="entry name" value="Tad_N"/>
</dbReference>
<proteinExistence type="predicted"/>
<accession>A0A9W6R5A5</accession>
<comment type="caution">
    <text evidence="3">The sequence shown here is derived from an EMBL/GenBank/DDBJ whole genome shotgun (WGS) entry which is preliminary data.</text>
</comment>
<dbReference type="NCBIfam" id="TIGR03816">
    <property type="entry name" value="tadE_like_DECH"/>
    <property type="match status" value="1"/>
</dbReference>
<name>A0A9W6R5A5_9PSEU</name>
<protein>
    <recommendedName>
        <fullName evidence="2">Putative Flp pilus-assembly TadG-like N-terminal domain-containing protein</fullName>
    </recommendedName>
</protein>
<keyword evidence="1" id="KW-1133">Transmembrane helix</keyword>
<organism evidence="3 4">
    <name type="scientific">Amycolatopsis taiwanensis</name>
    <dbReference type="NCBI Taxonomy" id="342230"/>
    <lineage>
        <taxon>Bacteria</taxon>
        <taxon>Bacillati</taxon>
        <taxon>Actinomycetota</taxon>
        <taxon>Actinomycetes</taxon>
        <taxon>Pseudonocardiales</taxon>
        <taxon>Pseudonocardiaceae</taxon>
        <taxon>Amycolatopsis</taxon>
    </lineage>
</organism>
<keyword evidence="4" id="KW-1185">Reference proteome</keyword>
<evidence type="ECO:0000313" key="3">
    <source>
        <dbReference type="EMBL" id="GLY68610.1"/>
    </source>
</evidence>
<dbReference type="AlphaFoldDB" id="A0A9W6R5A5"/>
<keyword evidence="1" id="KW-0472">Membrane</keyword>
<dbReference type="Pfam" id="PF13400">
    <property type="entry name" value="Tad"/>
    <property type="match status" value="1"/>
</dbReference>
<evidence type="ECO:0000256" key="1">
    <source>
        <dbReference type="SAM" id="Phobius"/>
    </source>
</evidence>
<evidence type="ECO:0000259" key="2">
    <source>
        <dbReference type="Pfam" id="PF13400"/>
    </source>
</evidence>
<feature type="transmembrane region" description="Helical" evidence="1">
    <location>
        <begin position="12"/>
        <end position="36"/>
    </location>
</feature>
<dbReference type="EMBL" id="BSTI01000012">
    <property type="protein sequence ID" value="GLY68610.1"/>
    <property type="molecule type" value="Genomic_DNA"/>
</dbReference>
<reference evidence="3" key="1">
    <citation type="submission" date="2023-03" db="EMBL/GenBank/DDBJ databases">
        <title>Amycolatopsis taiwanensis NBRC 103393.</title>
        <authorList>
            <person name="Ichikawa N."/>
            <person name="Sato H."/>
            <person name="Tonouchi N."/>
        </authorList>
    </citation>
    <scope>NUCLEOTIDE SEQUENCE</scope>
    <source>
        <strain evidence="3">NBRC 103393</strain>
    </source>
</reference>
<feature type="domain" description="Putative Flp pilus-assembly TadG-like N-terminal" evidence="2">
    <location>
        <begin position="7"/>
        <end position="53"/>
    </location>
</feature>
<sequence length="125" mass="12396">MRTGDSGTATVWAAGAIVALLVVAGALFSLGSVVLARQRAADAADLAALAAAGHADSGGEAACERARSVAEGMTVRLRSCRFQQWDALVEVEAAVAGGIGVASAHARAGPVPVHPLDVQPSGVDP</sequence>
<gene>
    <name evidence="3" type="ORF">Atai01_52290</name>
</gene>
<keyword evidence="1" id="KW-0812">Transmembrane</keyword>